<dbReference type="WBParaSite" id="TASK_0000970001-mRNA-1">
    <property type="protein sequence ID" value="TASK_0000970001-mRNA-1"/>
    <property type="gene ID" value="TASK_0000970001"/>
</dbReference>
<evidence type="ECO:0000259" key="5">
    <source>
        <dbReference type="Pfam" id="PF03145"/>
    </source>
</evidence>
<keyword evidence="2" id="KW-0479">Metal-binding</keyword>
<dbReference type="GO" id="GO:0005737">
    <property type="term" value="C:cytoplasm"/>
    <property type="evidence" value="ECO:0007669"/>
    <property type="project" value="InterPro"/>
</dbReference>
<evidence type="ECO:0000256" key="3">
    <source>
        <dbReference type="ARBA" id="ARBA00022771"/>
    </source>
</evidence>
<evidence type="ECO:0000256" key="2">
    <source>
        <dbReference type="ARBA" id="ARBA00022723"/>
    </source>
</evidence>
<evidence type="ECO:0000313" key="8">
    <source>
        <dbReference type="WBParaSite" id="TASK_0000970001-mRNA-1"/>
    </source>
</evidence>
<dbReference type="OrthoDB" id="941555at2759"/>
<gene>
    <name evidence="6" type="ORF">TASK_LOCUS9701</name>
</gene>
<reference evidence="8" key="1">
    <citation type="submission" date="2017-02" db="UniProtKB">
        <authorList>
            <consortium name="WormBaseParasite"/>
        </authorList>
    </citation>
    <scope>IDENTIFICATION</scope>
</reference>
<dbReference type="Proteomes" id="UP000282613">
    <property type="component" value="Unassembled WGS sequence"/>
</dbReference>
<comment type="similarity">
    <text evidence="1">Belongs to the SINA (Seven in absentia) family.</text>
</comment>
<sequence>MMQSCFKQFCMLIPEKQRRSSPDQVFFALVLLIETRRQGYQFMYRYALFPLHPFTPQHSDASALAPNQIKRASVVAKSLSYFQVLTRKANFAYLA</sequence>
<name>A0A0R3WFQ7_TAEAS</name>
<evidence type="ECO:0000313" key="6">
    <source>
        <dbReference type="EMBL" id="VDK44982.1"/>
    </source>
</evidence>
<feature type="domain" description="Seven-in-absentia protein TRAF-like" evidence="5">
    <location>
        <begin position="3"/>
        <end position="48"/>
    </location>
</feature>
<keyword evidence="4" id="KW-0862">Zinc</keyword>
<evidence type="ECO:0000256" key="1">
    <source>
        <dbReference type="ARBA" id="ARBA00009119"/>
    </source>
</evidence>
<accession>A0A0R3WFQ7</accession>
<dbReference type="STRING" id="60517.A0A0R3WFQ7"/>
<keyword evidence="3" id="KW-0863">Zinc-finger</keyword>
<dbReference type="EMBL" id="UYRS01019378">
    <property type="protein sequence ID" value="VDK44982.1"/>
    <property type="molecule type" value="Genomic_DNA"/>
</dbReference>
<proteinExistence type="inferred from homology"/>
<protein>
    <submittedName>
        <fullName evidence="8">Transposase</fullName>
    </submittedName>
</protein>
<dbReference type="Pfam" id="PF03145">
    <property type="entry name" value="Sina_TRAF"/>
    <property type="match status" value="1"/>
</dbReference>
<reference evidence="6 7" key="2">
    <citation type="submission" date="2018-11" db="EMBL/GenBank/DDBJ databases">
        <authorList>
            <consortium name="Pathogen Informatics"/>
        </authorList>
    </citation>
    <scope>NUCLEOTIDE SEQUENCE [LARGE SCALE GENOMIC DNA]</scope>
</reference>
<dbReference type="AlphaFoldDB" id="A0A0R3WFQ7"/>
<evidence type="ECO:0000313" key="7">
    <source>
        <dbReference type="Proteomes" id="UP000282613"/>
    </source>
</evidence>
<dbReference type="GO" id="GO:0008270">
    <property type="term" value="F:zinc ion binding"/>
    <property type="evidence" value="ECO:0007669"/>
    <property type="project" value="UniProtKB-KW"/>
</dbReference>
<evidence type="ECO:0000256" key="4">
    <source>
        <dbReference type="ARBA" id="ARBA00022833"/>
    </source>
</evidence>
<dbReference type="InterPro" id="IPR008974">
    <property type="entry name" value="TRAF-like"/>
</dbReference>
<organism evidence="8">
    <name type="scientific">Taenia asiatica</name>
    <name type="common">Asian tapeworm</name>
    <dbReference type="NCBI Taxonomy" id="60517"/>
    <lineage>
        <taxon>Eukaryota</taxon>
        <taxon>Metazoa</taxon>
        <taxon>Spiralia</taxon>
        <taxon>Lophotrochozoa</taxon>
        <taxon>Platyhelminthes</taxon>
        <taxon>Cestoda</taxon>
        <taxon>Eucestoda</taxon>
        <taxon>Cyclophyllidea</taxon>
        <taxon>Taeniidae</taxon>
        <taxon>Taenia</taxon>
    </lineage>
</organism>
<dbReference type="Gene3D" id="2.60.210.10">
    <property type="entry name" value="Apoptosis, Tumor Necrosis Factor Receptor Associated Protein 2, Chain A"/>
    <property type="match status" value="1"/>
</dbReference>
<dbReference type="InterPro" id="IPR018121">
    <property type="entry name" value="7-in-absentia-prot_TRAF-dom"/>
</dbReference>
<keyword evidence="7" id="KW-1185">Reference proteome</keyword>
<dbReference type="GO" id="GO:0006511">
    <property type="term" value="P:ubiquitin-dependent protein catabolic process"/>
    <property type="evidence" value="ECO:0007669"/>
    <property type="project" value="InterPro"/>
</dbReference>